<dbReference type="GO" id="GO:0008757">
    <property type="term" value="F:S-adenosylmethionine-dependent methyltransferase activity"/>
    <property type="evidence" value="ECO:0007669"/>
    <property type="project" value="InterPro"/>
</dbReference>
<dbReference type="InterPro" id="IPR052356">
    <property type="entry name" value="Thiol_S-MT"/>
</dbReference>
<dbReference type="Proteomes" id="UP001302486">
    <property type="component" value="Chromosome"/>
</dbReference>
<organism evidence="2 3">
    <name type="scientific">Hwangdonia lutea</name>
    <dbReference type="NCBI Taxonomy" id="3075823"/>
    <lineage>
        <taxon>Bacteria</taxon>
        <taxon>Pseudomonadati</taxon>
        <taxon>Bacteroidota</taxon>
        <taxon>Flavobacteriia</taxon>
        <taxon>Flavobacteriales</taxon>
        <taxon>Flavobacteriaceae</taxon>
        <taxon>Hwangdonia</taxon>
    </lineage>
</organism>
<sequence length="213" mass="24399">MKHSDFKNNIVRGPINAWVFKFLDGYMNYLFGKSKRKLFKNHPETIVEIGSGTGANMRYLTKRTNLIAIEPNIYMHNNLKKNAVKYGINLEIKTMVGESIDLPDNSCDFVVSTLVLCTVNNPVTCINQIKRILKPSGIFVFVEHVKAKEKSILAYIQKILHKPWHWFFEGCHTNRDTKSLLESAGFNTLEIEAYNLYSPFIPITSQIRGKATK</sequence>
<dbReference type="Pfam" id="PF08241">
    <property type="entry name" value="Methyltransf_11"/>
    <property type="match status" value="1"/>
</dbReference>
<accession>A0AA97ENA5</accession>
<dbReference type="SUPFAM" id="SSF53335">
    <property type="entry name" value="S-adenosyl-L-methionine-dependent methyltransferases"/>
    <property type="match status" value="1"/>
</dbReference>
<dbReference type="AlphaFoldDB" id="A0AA97ENA5"/>
<dbReference type="EMBL" id="CP136521">
    <property type="protein sequence ID" value="WOD44076.1"/>
    <property type="molecule type" value="Genomic_DNA"/>
</dbReference>
<dbReference type="KEGG" id="hws:RNZ46_02165"/>
<evidence type="ECO:0000259" key="1">
    <source>
        <dbReference type="Pfam" id="PF08241"/>
    </source>
</evidence>
<dbReference type="InterPro" id="IPR013216">
    <property type="entry name" value="Methyltransf_11"/>
</dbReference>
<name>A0AA97ENA5_9FLAO</name>
<dbReference type="GO" id="GO:0032259">
    <property type="term" value="P:methylation"/>
    <property type="evidence" value="ECO:0007669"/>
    <property type="project" value="UniProtKB-KW"/>
</dbReference>
<dbReference type="RefSeq" id="WP_316983751.1">
    <property type="nucleotide sequence ID" value="NZ_CP136521.1"/>
</dbReference>
<keyword evidence="2" id="KW-0489">Methyltransferase</keyword>
<dbReference type="InterPro" id="IPR029063">
    <property type="entry name" value="SAM-dependent_MTases_sf"/>
</dbReference>
<keyword evidence="2" id="KW-0808">Transferase</keyword>
<gene>
    <name evidence="2" type="ORF">RNZ46_02165</name>
</gene>
<dbReference type="PANTHER" id="PTHR45036:SF1">
    <property type="entry name" value="METHYLTRANSFERASE LIKE 7A"/>
    <property type="match status" value="1"/>
</dbReference>
<proteinExistence type="predicted"/>
<protein>
    <submittedName>
        <fullName evidence="2">Class I SAM-dependent methyltransferase</fullName>
    </submittedName>
</protein>
<dbReference type="PANTHER" id="PTHR45036">
    <property type="entry name" value="METHYLTRANSFERASE LIKE 7B"/>
    <property type="match status" value="1"/>
</dbReference>
<feature type="domain" description="Methyltransferase type 11" evidence="1">
    <location>
        <begin position="47"/>
        <end position="141"/>
    </location>
</feature>
<evidence type="ECO:0000313" key="3">
    <source>
        <dbReference type="Proteomes" id="UP001302486"/>
    </source>
</evidence>
<dbReference type="Gene3D" id="3.40.50.150">
    <property type="entry name" value="Vaccinia Virus protein VP39"/>
    <property type="match status" value="1"/>
</dbReference>
<dbReference type="CDD" id="cd02440">
    <property type="entry name" value="AdoMet_MTases"/>
    <property type="match status" value="1"/>
</dbReference>
<keyword evidence="3" id="KW-1185">Reference proteome</keyword>
<reference evidence="3" key="1">
    <citation type="submission" date="2024-06" db="EMBL/GenBank/DDBJ databases">
        <title>Hwangdonia haimaensis gen. nov., sp. nov., a member of the family Flavobacteriaceae isolated from the haima cold seep.</title>
        <authorList>
            <person name="Li J."/>
        </authorList>
    </citation>
    <scope>NUCLEOTIDE SEQUENCE [LARGE SCALE GENOMIC DNA]</scope>
    <source>
        <strain evidence="3">SCSIO 19198</strain>
    </source>
</reference>
<evidence type="ECO:0000313" key="2">
    <source>
        <dbReference type="EMBL" id="WOD44076.1"/>
    </source>
</evidence>